<dbReference type="Proteomes" id="UP001168552">
    <property type="component" value="Unassembled WGS sequence"/>
</dbReference>
<dbReference type="EMBL" id="JAUHJS010000007">
    <property type="protein sequence ID" value="MDN4166561.1"/>
    <property type="molecule type" value="Genomic_DNA"/>
</dbReference>
<feature type="chain" id="PRO_5047531969" evidence="1">
    <location>
        <begin position="27"/>
        <end position="307"/>
    </location>
</feature>
<reference evidence="2" key="1">
    <citation type="submission" date="2023-06" db="EMBL/GenBank/DDBJ databases">
        <title>Cytophagales bacterium Strain LB-30, isolated from soil.</title>
        <authorList>
            <person name="Liu B."/>
        </authorList>
    </citation>
    <scope>NUCLEOTIDE SEQUENCE</scope>
    <source>
        <strain evidence="2">LB-30</strain>
    </source>
</reference>
<protein>
    <submittedName>
        <fullName evidence="2">DUF4835 family protein</fullName>
    </submittedName>
</protein>
<dbReference type="InterPro" id="IPR032274">
    <property type="entry name" value="DUF4835"/>
</dbReference>
<comment type="caution">
    <text evidence="2">The sequence shown here is derived from an EMBL/GenBank/DDBJ whole genome shotgun (WGS) entry which is preliminary data.</text>
</comment>
<feature type="signal peptide" evidence="1">
    <location>
        <begin position="1"/>
        <end position="26"/>
    </location>
</feature>
<keyword evidence="3" id="KW-1185">Reference proteome</keyword>
<proteinExistence type="predicted"/>
<evidence type="ECO:0000313" key="3">
    <source>
        <dbReference type="Proteomes" id="UP001168552"/>
    </source>
</evidence>
<accession>A0ABT8F7V6</accession>
<evidence type="ECO:0000256" key="1">
    <source>
        <dbReference type="SAM" id="SignalP"/>
    </source>
</evidence>
<gene>
    <name evidence="2" type="ORF">QWY31_13715</name>
</gene>
<name>A0ABT8F7V6_9BACT</name>
<keyword evidence="1" id="KW-0732">Signal</keyword>
<sequence>MKSFKSYLPKLSLWLLLLSGSLSSYAQELNARVVVNGERTEIQNEAIFNDMQRSFGQFLNDRKWTEEEYAENERIQCNIIINLRKSSRSGVGSYEADVQIQSIRPIYSTNYESIVFNFADKEWTFEYNQSQPLNFNENNFSSNISSLLAFYAYIIIGLDADTFEKGSGDPYYLKAQNIVNNATQTGYPGWEQFSNKQRNRYYLVEGLLNQQMSPVRDMYYDYHMKALDVFLTKQEEARQIIVDGLKNMRKVHDLRPNSVVTIAFLDAKAEEITQIFSQGPLPQRREVYNILSVIDPSNKDKYQSIIQ</sequence>
<dbReference type="RefSeq" id="WP_320005099.1">
    <property type="nucleotide sequence ID" value="NZ_JAUHJS010000007.1"/>
</dbReference>
<dbReference type="Pfam" id="PF16119">
    <property type="entry name" value="DUF4835"/>
    <property type="match status" value="1"/>
</dbReference>
<evidence type="ECO:0000313" key="2">
    <source>
        <dbReference type="EMBL" id="MDN4166561.1"/>
    </source>
</evidence>
<organism evidence="2 3">
    <name type="scientific">Shiella aurantiaca</name>
    <dbReference type="NCBI Taxonomy" id="3058365"/>
    <lineage>
        <taxon>Bacteria</taxon>
        <taxon>Pseudomonadati</taxon>
        <taxon>Bacteroidota</taxon>
        <taxon>Cytophagia</taxon>
        <taxon>Cytophagales</taxon>
        <taxon>Shiellaceae</taxon>
        <taxon>Shiella</taxon>
    </lineage>
</organism>